<dbReference type="EMBL" id="CM023482">
    <property type="protein sequence ID" value="KAH6940320.1"/>
    <property type="molecule type" value="Genomic_DNA"/>
</dbReference>
<name>A0ACB7T0D1_HYAAI</name>
<evidence type="ECO:0000313" key="1">
    <source>
        <dbReference type="EMBL" id="KAH6940320.1"/>
    </source>
</evidence>
<accession>A0ACB7T0D1</accession>
<gene>
    <name evidence="1" type="ORF">HPB50_026647</name>
</gene>
<sequence length="124" mass="13108">MLEACVVGCRRAVRVVGNVVALAISFLGCMRTCESLFGSLIDSAGLGDVTIENAIGYMMTPLSLAMGVSSTDSVSFGRVMGVKVVSNEFVAYISLMKCVKTLQVQKASQAAHNVTPMFVFVATM</sequence>
<reference evidence="1" key="1">
    <citation type="submission" date="2020-05" db="EMBL/GenBank/DDBJ databases">
        <title>Large-scale comparative analyses of tick genomes elucidate their genetic diversity and vector capacities.</title>
        <authorList>
            <person name="Jia N."/>
            <person name="Wang J."/>
            <person name="Shi W."/>
            <person name="Du L."/>
            <person name="Sun Y."/>
            <person name="Zhan W."/>
            <person name="Jiang J."/>
            <person name="Wang Q."/>
            <person name="Zhang B."/>
            <person name="Ji P."/>
            <person name="Sakyi L.B."/>
            <person name="Cui X."/>
            <person name="Yuan T."/>
            <person name="Jiang B."/>
            <person name="Yang W."/>
            <person name="Lam T.T.-Y."/>
            <person name="Chang Q."/>
            <person name="Ding S."/>
            <person name="Wang X."/>
            <person name="Zhu J."/>
            <person name="Ruan X."/>
            <person name="Zhao L."/>
            <person name="Wei J."/>
            <person name="Que T."/>
            <person name="Du C."/>
            <person name="Cheng J."/>
            <person name="Dai P."/>
            <person name="Han X."/>
            <person name="Huang E."/>
            <person name="Gao Y."/>
            <person name="Liu J."/>
            <person name="Shao H."/>
            <person name="Ye R."/>
            <person name="Li L."/>
            <person name="Wei W."/>
            <person name="Wang X."/>
            <person name="Wang C."/>
            <person name="Yang T."/>
            <person name="Huo Q."/>
            <person name="Li W."/>
            <person name="Guo W."/>
            <person name="Chen H."/>
            <person name="Zhou L."/>
            <person name="Ni X."/>
            <person name="Tian J."/>
            <person name="Zhou Y."/>
            <person name="Sheng Y."/>
            <person name="Liu T."/>
            <person name="Pan Y."/>
            <person name="Xia L."/>
            <person name="Li J."/>
            <person name="Zhao F."/>
            <person name="Cao W."/>
        </authorList>
    </citation>
    <scope>NUCLEOTIDE SEQUENCE</scope>
    <source>
        <strain evidence="1">Hyas-2018</strain>
    </source>
</reference>
<organism evidence="1 2">
    <name type="scientific">Hyalomma asiaticum</name>
    <name type="common">Tick</name>
    <dbReference type="NCBI Taxonomy" id="266040"/>
    <lineage>
        <taxon>Eukaryota</taxon>
        <taxon>Metazoa</taxon>
        <taxon>Ecdysozoa</taxon>
        <taxon>Arthropoda</taxon>
        <taxon>Chelicerata</taxon>
        <taxon>Arachnida</taxon>
        <taxon>Acari</taxon>
        <taxon>Parasitiformes</taxon>
        <taxon>Ixodida</taxon>
        <taxon>Ixodoidea</taxon>
        <taxon>Ixodidae</taxon>
        <taxon>Hyalomminae</taxon>
        <taxon>Hyalomma</taxon>
    </lineage>
</organism>
<protein>
    <submittedName>
        <fullName evidence="1">Uncharacterized protein</fullName>
    </submittedName>
</protein>
<evidence type="ECO:0000313" key="2">
    <source>
        <dbReference type="Proteomes" id="UP000821845"/>
    </source>
</evidence>
<keyword evidence="2" id="KW-1185">Reference proteome</keyword>
<comment type="caution">
    <text evidence="1">The sequence shown here is derived from an EMBL/GenBank/DDBJ whole genome shotgun (WGS) entry which is preliminary data.</text>
</comment>
<dbReference type="Proteomes" id="UP000821845">
    <property type="component" value="Chromosome 2"/>
</dbReference>
<proteinExistence type="predicted"/>